<protein>
    <submittedName>
        <fullName evidence="1">Uncharacterized protein</fullName>
    </submittedName>
</protein>
<feature type="non-terminal residue" evidence="1">
    <location>
        <position position="1"/>
    </location>
</feature>
<comment type="caution">
    <text evidence="1">The sequence shown here is derived from an EMBL/GenBank/DDBJ whole genome shotgun (WGS) entry which is preliminary data.</text>
</comment>
<sequence length="43" mass="4738">FDEELIDLVEKYNAKTFSTSNNAFKMLQNVVAANSAIAPTNCD</sequence>
<gene>
    <name evidence="1" type="ORF">S12H4_60050</name>
</gene>
<evidence type="ECO:0000313" key="1">
    <source>
        <dbReference type="EMBL" id="GAJ20259.1"/>
    </source>
</evidence>
<proteinExistence type="predicted"/>
<reference evidence="1" key="1">
    <citation type="journal article" date="2014" name="Front. Microbiol.">
        <title>High frequency of phylogenetically diverse reductive dehalogenase-homologous genes in deep subseafloor sedimentary metagenomes.</title>
        <authorList>
            <person name="Kawai M."/>
            <person name="Futagami T."/>
            <person name="Toyoda A."/>
            <person name="Takaki Y."/>
            <person name="Nishi S."/>
            <person name="Hori S."/>
            <person name="Arai W."/>
            <person name="Tsubouchi T."/>
            <person name="Morono Y."/>
            <person name="Uchiyama I."/>
            <person name="Ito T."/>
            <person name="Fujiyama A."/>
            <person name="Inagaki F."/>
            <person name="Takami H."/>
        </authorList>
    </citation>
    <scope>NUCLEOTIDE SEQUENCE</scope>
    <source>
        <strain evidence="1">Expedition CK06-06</strain>
    </source>
</reference>
<dbReference type="EMBL" id="BARW01039417">
    <property type="protein sequence ID" value="GAJ20259.1"/>
    <property type="molecule type" value="Genomic_DNA"/>
</dbReference>
<name>X1US10_9ZZZZ</name>
<dbReference type="AlphaFoldDB" id="X1US10"/>
<organism evidence="1">
    <name type="scientific">marine sediment metagenome</name>
    <dbReference type="NCBI Taxonomy" id="412755"/>
    <lineage>
        <taxon>unclassified sequences</taxon>
        <taxon>metagenomes</taxon>
        <taxon>ecological metagenomes</taxon>
    </lineage>
</organism>
<accession>X1US10</accession>